<name>A0AAD4VHZ6_PRUDU</name>
<accession>A0AAD4VHZ6</accession>
<proteinExistence type="predicted"/>
<dbReference type="AlphaFoldDB" id="A0AAD4VHZ6"/>
<sequence length="111" mass="11697">MAVEGGGDRHWATGEELMEVVQGWEVGRLGFERMGGRGAVELGEKMNLCSCSSFRSRPFRWGISSSTLCASKGASKQLSKGAAMDSLANFPAFQGVVRPLLSQGGSAPASE</sequence>
<dbReference type="EMBL" id="JAJFAZ020000006">
    <property type="protein sequence ID" value="KAI5324881.1"/>
    <property type="molecule type" value="Genomic_DNA"/>
</dbReference>
<gene>
    <name evidence="1" type="ORF">L3X38_033954</name>
</gene>
<comment type="caution">
    <text evidence="1">The sequence shown here is derived from an EMBL/GenBank/DDBJ whole genome shotgun (WGS) entry which is preliminary data.</text>
</comment>
<organism evidence="1 2">
    <name type="scientific">Prunus dulcis</name>
    <name type="common">Almond</name>
    <name type="synonym">Amygdalus dulcis</name>
    <dbReference type="NCBI Taxonomy" id="3755"/>
    <lineage>
        <taxon>Eukaryota</taxon>
        <taxon>Viridiplantae</taxon>
        <taxon>Streptophyta</taxon>
        <taxon>Embryophyta</taxon>
        <taxon>Tracheophyta</taxon>
        <taxon>Spermatophyta</taxon>
        <taxon>Magnoliopsida</taxon>
        <taxon>eudicotyledons</taxon>
        <taxon>Gunneridae</taxon>
        <taxon>Pentapetalae</taxon>
        <taxon>rosids</taxon>
        <taxon>fabids</taxon>
        <taxon>Rosales</taxon>
        <taxon>Rosaceae</taxon>
        <taxon>Amygdaloideae</taxon>
        <taxon>Amygdaleae</taxon>
        <taxon>Prunus</taxon>
    </lineage>
</organism>
<evidence type="ECO:0000313" key="2">
    <source>
        <dbReference type="Proteomes" id="UP001054821"/>
    </source>
</evidence>
<evidence type="ECO:0000313" key="1">
    <source>
        <dbReference type="EMBL" id="KAI5324881.1"/>
    </source>
</evidence>
<keyword evidence="2" id="KW-1185">Reference proteome</keyword>
<dbReference type="Proteomes" id="UP001054821">
    <property type="component" value="Chromosome 6"/>
</dbReference>
<reference evidence="1 2" key="1">
    <citation type="journal article" date="2022" name="G3 (Bethesda)">
        <title>Whole-genome sequence and methylome profiling of the almond [Prunus dulcis (Mill.) D.A. Webb] cultivar 'Nonpareil'.</title>
        <authorList>
            <person name="D'Amico-Willman K.M."/>
            <person name="Ouma W.Z."/>
            <person name="Meulia T."/>
            <person name="Sideli G.M."/>
            <person name="Gradziel T.M."/>
            <person name="Fresnedo-Ramirez J."/>
        </authorList>
    </citation>
    <scope>NUCLEOTIDE SEQUENCE [LARGE SCALE GENOMIC DNA]</scope>
    <source>
        <strain evidence="1">Clone GOH B32 T37-40</strain>
    </source>
</reference>
<protein>
    <submittedName>
        <fullName evidence="1">Uncharacterized protein</fullName>
    </submittedName>
</protein>